<feature type="transmembrane region" description="Helical" evidence="1">
    <location>
        <begin position="212"/>
        <end position="232"/>
    </location>
</feature>
<feature type="transmembrane region" description="Helical" evidence="1">
    <location>
        <begin position="239"/>
        <end position="259"/>
    </location>
</feature>
<dbReference type="SUPFAM" id="SSF55961">
    <property type="entry name" value="Bet v1-like"/>
    <property type="match status" value="1"/>
</dbReference>
<dbReference type="Proteomes" id="UP000092024">
    <property type="component" value="Unassembled WGS sequence"/>
</dbReference>
<accession>A0A1A5YQA7</accession>
<dbReference type="OrthoDB" id="6199084at2"/>
<comment type="caution">
    <text evidence="2">The sequence shown here is derived from an EMBL/GenBank/DDBJ whole genome shotgun (WGS) entry which is preliminary data.</text>
</comment>
<reference evidence="2 3" key="1">
    <citation type="submission" date="2016-05" db="EMBL/GenBank/DDBJ databases">
        <title>Paenibacillus oryzae. sp. nov., isolated from the rice root.</title>
        <authorList>
            <person name="Zhang J."/>
            <person name="Zhang X."/>
        </authorList>
    </citation>
    <scope>NUCLEOTIDE SEQUENCE [LARGE SCALE GENOMIC DNA]</scope>
    <source>
        <strain evidence="2 3">1DrF-4</strain>
    </source>
</reference>
<dbReference type="STRING" id="1844972.A7K91_08750"/>
<gene>
    <name evidence="2" type="ORF">A7K91_08750</name>
</gene>
<sequence>MGEKVYVETRIEAPIETLWEYTQSPHLHQQWDLRFSEISYLPKEKEEDRQRFLYRTVIGFGISIAGEGESYGTRERDGIRTSTLKFGTDQRLSLIREGSGFWRYVPDGEGVVFLTQYDYHTRFGGAGRLLDRLVFRPLMGWATAWSFDALKLWLEKGIHPASSLYRFIRMLLIRVVLALLWMYQGLVPKLLVPDSGEMELISQFSFLAGYERAMLTGMGIAEIVFGLWLLCCRGRKLHYLNLALLAGLLLSGLASPAIYVAPFNPVTLNLAMMALSALYVLEREPTPSAKHCIRKPKN</sequence>
<proteinExistence type="predicted"/>
<dbReference type="RefSeq" id="WP_068680193.1">
    <property type="nucleotide sequence ID" value="NZ_LYPA01000031.1"/>
</dbReference>
<dbReference type="AlphaFoldDB" id="A0A1A5YQA7"/>
<name>A0A1A5YQA7_9BACL</name>
<dbReference type="CDD" id="cd07812">
    <property type="entry name" value="SRPBCC"/>
    <property type="match status" value="1"/>
</dbReference>
<feature type="transmembrane region" description="Helical" evidence="1">
    <location>
        <begin position="171"/>
        <end position="192"/>
    </location>
</feature>
<evidence type="ECO:0000313" key="3">
    <source>
        <dbReference type="Proteomes" id="UP000092024"/>
    </source>
</evidence>
<dbReference type="Pfam" id="PF13781">
    <property type="entry name" value="DoxX_3"/>
    <property type="match status" value="1"/>
</dbReference>
<keyword evidence="1" id="KW-1133">Transmembrane helix</keyword>
<keyword evidence="1" id="KW-0472">Membrane</keyword>
<organism evidence="2 3">
    <name type="scientific">Paenibacillus oryzae</name>
    <dbReference type="NCBI Taxonomy" id="1844972"/>
    <lineage>
        <taxon>Bacteria</taxon>
        <taxon>Bacillati</taxon>
        <taxon>Bacillota</taxon>
        <taxon>Bacilli</taxon>
        <taxon>Bacillales</taxon>
        <taxon>Paenibacillaceae</taxon>
        <taxon>Paenibacillus</taxon>
    </lineage>
</organism>
<keyword evidence="1" id="KW-0812">Transmembrane</keyword>
<keyword evidence="3" id="KW-1185">Reference proteome</keyword>
<protein>
    <recommendedName>
        <fullName evidence="4">DoxX-like family protein</fullName>
    </recommendedName>
</protein>
<dbReference type="InterPro" id="IPR023393">
    <property type="entry name" value="START-like_dom_sf"/>
</dbReference>
<dbReference type="InterPro" id="IPR025695">
    <property type="entry name" value="DoxX-like"/>
</dbReference>
<evidence type="ECO:0000256" key="1">
    <source>
        <dbReference type="SAM" id="Phobius"/>
    </source>
</evidence>
<dbReference type="Gene3D" id="3.30.530.20">
    <property type="match status" value="1"/>
</dbReference>
<evidence type="ECO:0000313" key="2">
    <source>
        <dbReference type="EMBL" id="OBR67807.1"/>
    </source>
</evidence>
<dbReference type="EMBL" id="LYPA01000031">
    <property type="protein sequence ID" value="OBR67807.1"/>
    <property type="molecule type" value="Genomic_DNA"/>
</dbReference>
<evidence type="ECO:0008006" key="4">
    <source>
        <dbReference type="Google" id="ProtNLM"/>
    </source>
</evidence>